<dbReference type="OrthoDB" id="159553at2759"/>
<dbReference type="SMART" id="SM00198">
    <property type="entry name" value="SCP"/>
    <property type="match status" value="1"/>
</dbReference>
<dbReference type="InterPro" id="IPR001283">
    <property type="entry name" value="CRISP-related"/>
</dbReference>
<feature type="domain" description="SCP" evidence="1">
    <location>
        <begin position="26"/>
        <end position="176"/>
    </location>
</feature>
<dbReference type="Gene3D" id="3.40.33.10">
    <property type="entry name" value="CAP"/>
    <property type="match status" value="1"/>
</dbReference>
<dbReference type="InterPro" id="IPR035940">
    <property type="entry name" value="CAP_sf"/>
</dbReference>
<accession>K0RSD1</accession>
<dbReference type="Pfam" id="PF00188">
    <property type="entry name" value="CAP"/>
    <property type="match status" value="1"/>
</dbReference>
<dbReference type="OMA" id="VERESNW"/>
<organism evidence="2 3">
    <name type="scientific">Thalassiosira oceanica</name>
    <name type="common">Marine diatom</name>
    <dbReference type="NCBI Taxonomy" id="159749"/>
    <lineage>
        <taxon>Eukaryota</taxon>
        <taxon>Sar</taxon>
        <taxon>Stramenopiles</taxon>
        <taxon>Ochrophyta</taxon>
        <taxon>Bacillariophyta</taxon>
        <taxon>Coscinodiscophyceae</taxon>
        <taxon>Thalassiosirophycidae</taxon>
        <taxon>Thalassiosirales</taxon>
        <taxon>Thalassiosiraceae</taxon>
        <taxon>Thalassiosira</taxon>
    </lineage>
</organism>
<proteinExistence type="predicted"/>
<sequence length="211" mass="24591">MSSKEDRYDVHVGPRQRLRIESRMTERDRQYLEAHNVRRKRYHEGWGKEYVPMKWSEELKKRSKEWADEEVQRCKEGKRSSHDADAEYAENVTSNQGNSASSWGQLKTPDENIRKFVERESNWEWARNGHLVNAVWRPAQYVGCAESEISWRNSRGKDMTCHRVVCRYAKPGNCSMGNFKDPSTGKVDWEAAAMQDDSLCGPHCPPEGCYT</sequence>
<evidence type="ECO:0000313" key="2">
    <source>
        <dbReference type="EMBL" id="EJK55224.1"/>
    </source>
</evidence>
<evidence type="ECO:0000313" key="3">
    <source>
        <dbReference type="Proteomes" id="UP000266841"/>
    </source>
</evidence>
<gene>
    <name evidence="2" type="ORF">THAOC_25066</name>
</gene>
<protein>
    <recommendedName>
        <fullName evidence="1">SCP domain-containing protein</fullName>
    </recommendedName>
</protein>
<dbReference type="InterPro" id="IPR014044">
    <property type="entry name" value="CAP_dom"/>
</dbReference>
<dbReference type="EMBL" id="AGNL01034524">
    <property type="protein sequence ID" value="EJK55224.1"/>
    <property type="molecule type" value="Genomic_DNA"/>
</dbReference>
<dbReference type="AlphaFoldDB" id="K0RSD1"/>
<comment type="caution">
    <text evidence="2">The sequence shown here is derived from an EMBL/GenBank/DDBJ whole genome shotgun (WGS) entry which is preliminary data.</text>
</comment>
<name>K0RSD1_THAOC</name>
<evidence type="ECO:0000259" key="1">
    <source>
        <dbReference type="SMART" id="SM00198"/>
    </source>
</evidence>
<dbReference type="SUPFAM" id="SSF55797">
    <property type="entry name" value="PR-1-like"/>
    <property type="match status" value="1"/>
</dbReference>
<dbReference type="Proteomes" id="UP000266841">
    <property type="component" value="Unassembled WGS sequence"/>
</dbReference>
<reference evidence="2 3" key="1">
    <citation type="journal article" date="2012" name="Genome Biol.">
        <title>Genome and low-iron response of an oceanic diatom adapted to chronic iron limitation.</title>
        <authorList>
            <person name="Lommer M."/>
            <person name="Specht M."/>
            <person name="Roy A.S."/>
            <person name="Kraemer L."/>
            <person name="Andreson R."/>
            <person name="Gutowska M.A."/>
            <person name="Wolf J."/>
            <person name="Bergner S.V."/>
            <person name="Schilhabel M.B."/>
            <person name="Klostermeier U.C."/>
            <person name="Beiko R.G."/>
            <person name="Rosenstiel P."/>
            <person name="Hippler M."/>
            <person name="Laroche J."/>
        </authorList>
    </citation>
    <scope>NUCLEOTIDE SEQUENCE [LARGE SCALE GENOMIC DNA]</scope>
    <source>
        <strain evidence="2 3">CCMP1005</strain>
    </source>
</reference>
<keyword evidence="3" id="KW-1185">Reference proteome</keyword>
<dbReference type="PANTHER" id="PTHR10334">
    <property type="entry name" value="CYSTEINE-RICH SECRETORY PROTEIN-RELATED"/>
    <property type="match status" value="1"/>
</dbReference>